<feature type="transmembrane region" description="Helical" evidence="2">
    <location>
        <begin position="120"/>
        <end position="139"/>
    </location>
</feature>
<dbReference type="OMA" id="HEKFITM"/>
<feature type="region of interest" description="Disordered" evidence="1">
    <location>
        <begin position="210"/>
        <end position="365"/>
    </location>
</feature>
<sequence>MRSSSSRNLASSPNSSRAVLRNQVHPPQYNNPLVPHEKFITMQVLQLVLFTTRTIFLMYDIVHAVMHKEIIYERIGIILGGSPLESENLYTAGVGLTSLFLISLIICTFVYNYFLVHENLIGVTVMSLYLLLVLIYNLATFGSYSILESCAVCGASALEIFGLFYLLKLIKHKKEVRYVQHFEKRFSASDTNPKNGFNGHGSLIRQLPHQRKFASPTPPSITISYTGDGDNESDGKQQYSTEQNDESVLESEHNSPTHLERDESERNNSEHEDEHREQEIIDHEKQNGVKRHSRHRSKRPKRERRKERDHSSENYDSDDHSVHSGKRSPTQHQSHHKQSSQYSSKDHLTVPGQKEDEVENESEYVHQTEHFNQNQQQQQQQILNGECDERTMNYEYCTYEEAAIPYGSNHSQHNRVNIRQQQQQQQQPPQHYDNAMEVNYRGQQQETINYEYTQMYSAMNNYGC</sequence>
<dbReference type="AlphaFoldDB" id="A0A9Q0M533"/>
<comment type="caution">
    <text evidence="3">The sequence shown here is derived from an EMBL/GenBank/DDBJ whole genome shotgun (WGS) entry which is preliminary data.</text>
</comment>
<feature type="transmembrane region" description="Helical" evidence="2">
    <location>
        <begin position="145"/>
        <end position="167"/>
    </location>
</feature>
<dbReference type="Proteomes" id="UP001142055">
    <property type="component" value="Chromosome 3"/>
</dbReference>
<proteinExistence type="predicted"/>
<keyword evidence="4" id="KW-1185">Reference proteome</keyword>
<feature type="compositionally biased region" description="Basic and acidic residues" evidence="1">
    <location>
        <begin position="306"/>
        <end position="322"/>
    </location>
</feature>
<protein>
    <submittedName>
        <fullName evidence="3">Uncharacterized protein</fullName>
    </submittedName>
</protein>
<keyword evidence="2" id="KW-0812">Transmembrane</keyword>
<feature type="compositionally biased region" description="Basic and acidic residues" evidence="1">
    <location>
        <begin position="250"/>
        <end position="287"/>
    </location>
</feature>
<reference evidence="3" key="1">
    <citation type="submission" date="2022-12" db="EMBL/GenBank/DDBJ databases">
        <title>Genome assemblies of Blomia tropicalis.</title>
        <authorList>
            <person name="Cui Y."/>
        </authorList>
    </citation>
    <scope>NUCLEOTIDE SEQUENCE</scope>
    <source>
        <tissue evidence="3">Adult mites</tissue>
    </source>
</reference>
<accession>A0A9Q0M533</accession>
<evidence type="ECO:0000313" key="4">
    <source>
        <dbReference type="Proteomes" id="UP001142055"/>
    </source>
</evidence>
<feature type="transmembrane region" description="Helical" evidence="2">
    <location>
        <begin position="89"/>
        <end position="113"/>
    </location>
</feature>
<gene>
    <name evidence="3" type="ORF">RDWZM_009299</name>
</gene>
<keyword evidence="2" id="KW-1133">Transmembrane helix</keyword>
<evidence type="ECO:0000313" key="3">
    <source>
        <dbReference type="EMBL" id="KAJ6218142.1"/>
    </source>
</evidence>
<evidence type="ECO:0000256" key="2">
    <source>
        <dbReference type="SAM" id="Phobius"/>
    </source>
</evidence>
<organism evidence="3 4">
    <name type="scientific">Blomia tropicalis</name>
    <name type="common">Mite</name>
    <dbReference type="NCBI Taxonomy" id="40697"/>
    <lineage>
        <taxon>Eukaryota</taxon>
        <taxon>Metazoa</taxon>
        <taxon>Ecdysozoa</taxon>
        <taxon>Arthropoda</taxon>
        <taxon>Chelicerata</taxon>
        <taxon>Arachnida</taxon>
        <taxon>Acari</taxon>
        <taxon>Acariformes</taxon>
        <taxon>Sarcoptiformes</taxon>
        <taxon>Astigmata</taxon>
        <taxon>Glycyphagoidea</taxon>
        <taxon>Echimyopodidae</taxon>
        <taxon>Blomia</taxon>
    </lineage>
</organism>
<evidence type="ECO:0000256" key="1">
    <source>
        <dbReference type="SAM" id="MobiDB-lite"/>
    </source>
</evidence>
<keyword evidence="2" id="KW-0472">Membrane</keyword>
<dbReference type="EMBL" id="JAPWDV010000003">
    <property type="protein sequence ID" value="KAJ6218142.1"/>
    <property type="molecule type" value="Genomic_DNA"/>
</dbReference>
<name>A0A9Q0M533_BLOTA</name>
<feature type="compositionally biased region" description="Basic residues" evidence="1">
    <location>
        <begin position="288"/>
        <end position="305"/>
    </location>
</feature>
<feature type="transmembrane region" description="Helical" evidence="2">
    <location>
        <begin position="39"/>
        <end position="59"/>
    </location>
</feature>